<comment type="caution">
    <text evidence="2">The sequence shown here is derived from an EMBL/GenBank/DDBJ whole genome shotgun (WGS) entry which is preliminary data.</text>
</comment>
<accession>A0A0F9LA63</accession>
<evidence type="ECO:0000313" key="2">
    <source>
        <dbReference type="EMBL" id="KKM84241.1"/>
    </source>
</evidence>
<organism evidence="2">
    <name type="scientific">marine sediment metagenome</name>
    <dbReference type="NCBI Taxonomy" id="412755"/>
    <lineage>
        <taxon>unclassified sequences</taxon>
        <taxon>metagenomes</taxon>
        <taxon>ecological metagenomes</taxon>
    </lineage>
</organism>
<gene>
    <name evidence="2" type="ORF">LCGC14_1301220</name>
</gene>
<feature type="transmembrane region" description="Helical" evidence="1">
    <location>
        <begin position="26"/>
        <end position="46"/>
    </location>
</feature>
<evidence type="ECO:0000256" key="1">
    <source>
        <dbReference type="SAM" id="Phobius"/>
    </source>
</evidence>
<keyword evidence="1" id="KW-0812">Transmembrane</keyword>
<protein>
    <submittedName>
        <fullName evidence="2">Uncharacterized protein</fullName>
    </submittedName>
</protein>
<name>A0A0F9LA63_9ZZZZ</name>
<reference evidence="2" key="1">
    <citation type="journal article" date="2015" name="Nature">
        <title>Complex archaea that bridge the gap between prokaryotes and eukaryotes.</title>
        <authorList>
            <person name="Spang A."/>
            <person name="Saw J.H."/>
            <person name="Jorgensen S.L."/>
            <person name="Zaremba-Niedzwiedzka K."/>
            <person name="Martijn J."/>
            <person name="Lind A.E."/>
            <person name="van Eijk R."/>
            <person name="Schleper C."/>
            <person name="Guy L."/>
            <person name="Ettema T.J."/>
        </authorList>
    </citation>
    <scope>NUCLEOTIDE SEQUENCE</scope>
</reference>
<dbReference type="AlphaFoldDB" id="A0A0F9LA63"/>
<keyword evidence="1" id="KW-1133">Transmembrane helix</keyword>
<sequence>MTQELLDVLIAKEVLRRETIRVHRNLLWACIFLFACVVFSGVVNLLV</sequence>
<dbReference type="EMBL" id="LAZR01007597">
    <property type="protein sequence ID" value="KKM84241.1"/>
    <property type="molecule type" value="Genomic_DNA"/>
</dbReference>
<proteinExistence type="predicted"/>
<keyword evidence="1" id="KW-0472">Membrane</keyword>